<comment type="caution">
    <text evidence="3">The sequence shown here is derived from an EMBL/GenBank/DDBJ whole genome shotgun (WGS) entry which is preliminary data.</text>
</comment>
<dbReference type="AlphaFoldDB" id="A0A7X5SCK9"/>
<dbReference type="PANTHER" id="PTHR43808">
    <property type="entry name" value="ACETYLORNITHINE DEACETYLASE"/>
    <property type="match status" value="1"/>
</dbReference>
<accession>A0A7X5SCK9</accession>
<feature type="non-terminal residue" evidence="3">
    <location>
        <position position="1"/>
    </location>
</feature>
<organism evidence="3 4">
    <name type="scientific">Xanthomonas perforans</name>
    <dbReference type="NCBI Taxonomy" id="442694"/>
    <lineage>
        <taxon>Bacteria</taxon>
        <taxon>Pseudomonadati</taxon>
        <taxon>Pseudomonadota</taxon>
        <taxon>Gammaproteobacteria</taxon>
        <taxon>Lysobacterales</taxon>
        <taxon>Lysobacteraceae</taxon>
        <taxon>Xanthomonas</taxon>
    </lineage>
</organism>
<dbReference type="Pfam" id="PF01546">
    <property type="entry name" value="Peptidase_M20"/>
    <property type="match status" value="1"/>
</dbReference>
<dbReference type="Proteomes" id="UP000471082">
    <property type="component" value="Unassembled WGS sequence"/>
</dbReference>
<name>A0A7X5SCK9_XANPE</name>
<reference evidence="3 4" key="1">
    <citation type="submission" date="2019-11" db="EMBL/GenBank/DDBJ databases">
        <title>Genome-resolved metagenomics to study the prevalence of co-infection and intraspecific heterogeneity among plant pathogen metapopulations.</title>
        <authorList>
            <person name="Newberry E."/>
            <person name="Bhandari R."/>
            <person name="Kemble J."/>
            <person name="Sikora E."/>
            <person name="Potnis N."/>
        </authorList>
    </citation>
    <scope>NUCLEOTIDE SEQUENCE [LARGE SCALE GENOMIC DNA]</scope>
    <source>
        <strain evidence="3">Xp_Tom_Tuscaloosa_18b</strain>
    </source>
</reference>
<evidence type="ECO:0000313" key="3">
    <source>
        <dbReference type="EMBL" id="NEL81052.1"/>
    </source>
</evidence>
<evidence type="ECO:0000313" key="4">
    <source>
        <dbReference type="Proteomes" id="UP000471082"/>
    </source>
</evidence>
<dbReference type="GO" id="GO:0006526">
    <property type="term" value="P:L-arginine biosynthetic process"/>
    <property type="evidence" value="ECO:0007669"/>
    <property type="project" value="TreeGrafter"/>
</dbReference>
<dbReference type="InterPro" id="IPR002933">
    <property type="entry name" value="Peptidase_M20"/>
</dbReference>
<proteinExistence type="predicted"/>
<dbReference type="Gene3D" id="3.40.630.10">
    <property type="entry name" value="Zn peptidases"/>
    <property type="match status" value="1"/>
</dbReference>
<dbReference type="GO" id="GO:0008777">
    <property type="term" value="F:acetylornithine deacetylase activity"/>
    <property type="evidence" value="ECO:0007669"/>
    <property type="project" value="TreeGrafter"/>
</dbReference>
<dbReference type="PANTHER" id="PTHR43808:SF31">
    <property type="entry name" value="N-ACETYL-L-CITRULLINE DEACETYLASE"/>
    <property type="match status" value="1"/>
</dbReference>
<dbReference type="InterPro" id="IPR050072">
    <property type="entry name" value="Peptidase_M20A"/>
</dbReference>
<gene>
    <name evidence="3" type="ORF">G3W61_32885</name>
</gene>
<evidence type="ECO:0000256" key="2">
    <source>
        <dbReference type="ARBA" id="ARBA00023285"/>
    </source>
</evidence>
<dbReference type="SUPFAM" id="SSF53187">
    <property type="entry name" value="Zn-dependent exopeptidases"/>
    <property type="match status" value="1"/>
</dbReference>
<keyword evidence="1 3" id="KW-0378">Hydrolase</keyword>
<protein>
    <submittedName>
        <fullName evidence="3">M20/M25/M40 family metallo-hydrolase</fullName>
    </submittedName>
</protein>
<keyword evidence="2" id="KW-0170">Cobalt</keyword>
<sequence length="92" mass="9928">VFNDDGRKANLYATVGPMEPGGVVLSGHSDVVPVDGQPWTSDPWRLTRRGDRLLGRGTCDMKGFLALSLALAPHVARGAMTRPLHLAISYDE</sequence>
<dbReference type="EMBL" id="JAAGYU010002186">
    <property type="protein sequence ID" value="NEL81052.1"/>
    <property type="molecule type" value="Genomic_DNA"/>
</dbReference>
<feature type="non-terminal residue" evidence="3">
    <location>
        <position position="92"/>
    </location>
</feature>
<evidence type="ECO:0000256" key="1">
    <source>
        <dbReference type="ARBA" id="ARBA00022801"/>
    </source>
</evidence>